<dbReference type="Pfam" id="PF10029">
    <property type="entry name" value="DUF2271"/>
    <property type="match status" value="1"/>
</dbReference>
<accession>A0ABP2CT97</accession>
<dbReference type="PANTHER" id="PTHR40115">
    <property type="entry name" value="INNER MEMBRANE PROTEIN WITH PEPSY TM HELIX"/>
    <property type="match status" value="1"/>
</dbReference>
<feature type="transmembrane region" description="Helical" evidence="1">
    <location>
        <begin position="175"/>
        <end position="192"/>
    </location>
</feature>
<name>A0ABP2CT97_9GAMM</name>
<evidence type="ECO:0000313" key="2">
    <source>
        <dbReference type="EMBL" id="EAQ33088.1"/>
    </source>
</evidence>
<keyword evidence="3" id="KW-1185">Reference proteome</keyword>
<organism evidence="2 3">
    <name type="scientific">Idiomarina baltica OS145</name>
    <dbReference type="NCBI Taxonomy" id="314276"/>
    <lineage>
        <taxon>Bacteria</taxon>
        <taxon>Pseudomonadati</taxon>
        <taxon>Pseudomonadota</taxon>
        <taxon>Gammaproteobacteria</taxon>
        <taxon>Alteromonadales</taxon>
        <taxon>Idiomarinaceae</taxon>
        <taxon>Idiomarina</taxon>
    </lineage>
</organism>
<dbReference type="InterPro" id="IPR032307">
    <property type="entry name" value="PepSY_TM-like_2"/>
</dbReference>
<dbReference type="EMBL" id="AAMX01000002">
    <property type="protein sequence ID" value="EAQ33088.1"/>
    <property type="molecule type" value="Genomic_DNA"/>
</dbReference>
<keyword evidence="1" id="KW-1133">Transmembrane helix</keyword>
<gene>
    <name evidence="2" type="ORF">OS145_04638</name>
</gene>
<evidence type="ECO:0000313" key="3">
    <source>
        <dbReference type="Proteomes" id="UP000016543"/>
    </source>
</evidence>
<feature type="transmembrane region" description="Helical" evidence="1">
    <location>
        <begin position="12"/>
        <end position="34"/>
    </location>
</feature>
<dbReference type="Pfam" id="PF16357">
    <property type="entry name" value="PepSY_TM_like_2"/>
    <property type="match status" value="1"/>
</dbReference>
<dbReference type="PANTHER" id="PTHR40115:SF1">
    <property type="entry name" value="INNER MEMBRANE PROTEIN WITH PEPSY TM HELIX"/>
    <property type="match status" value="1"/>
</dbReference>
<proteinExistence type="predicted"/>
<reference evidence="2 3" key="1">
    <citation type="submission" date="2006-01" db="EMBL/GenBank/DDBJ databases">
        <authorList>
            <person name="Brettar I."/>
            <person name="Hofle M."/>
            <person name="Ferriera S."/>
            <person name="Johnson J."/>
            <person name="Kravitz S."/>
            <person name="Halpern A."/>
            <person name="Remington K."/>
            <person name="Beeson K."/>
            <person name="Tran B."/>
            <person name="Rogers Y.-H."/>
            <person name="Friedman R."/>
            <person name="Venter J.C."/>
        </authorList>
    </citation>
    <scope>NUCLEOTIDE SEQUENCE [LARGE SCALE GENOMIC DNA]</scope>
    <source>
        <strain evidence="2 3">OS145</strain>
    </source>
</reference>
<protein>
    <submittedName>
        <fullName evidence="2">Uncharacterized conserved membrane domain fused to predicted periplasmic domain</fullName>
    </submittedName>
</protein>
<sequence>MRARQFWNIKNWHWVSSAICLVGMLLFSVTGITLNHPTVFEGDAEITQIEADVPSAIMAGLNAERPLSQAFRQWYQSTTGNPLPDAVNAQWSEFEMYVSLPRAGGDRWFSVDRELHTFYQETTDRGWIAYLNDLHKGRNTHFLWSLFIDVFALAAILFSVTGLLLLKKYAKGRKTTWPLVAAGLLIPVLLLIPNHSSANELKVELPRLAVSEYHPPYLAVWLMDSERKKVADVAIWYDTQLADKEGEKWLKDMRLWWRRSGRFLSMPVDGISGATRQPGSHRIDLKPLTQIISQRPPQSYTLYIEAARELGGREVLQFNFQWPLNKPLQHTEQGDNELGTVILTLEPLND</sequence>
<comment type="caution">
    <text evidence="2">The sequence shown here is derived from an EMBL/GenBank/DDBJ whole genome shotgun (WGS) entry which is preliminary data.</text>
</comment>
<keyword evidence="1" id="KW-0812">Transmembrane</keyword>
<dbReference type="InterPro" id="IPR014469">
    <property type="entry name" value="DUF2271"/>
</dbReference>
<evidence type="ECO:0000256" key="1">
    <source>
        <dbReference type="SAM" id="Phobius"/>
    </source>
</evidence>
<dbReference type="Proteomes" id="UP000016543">
    <property type="component" value="Unassembled WGS sequence"/>
</dbReference>
<keyword evidence="1" id="KW-0472">Membrane</keyword>
<dbReference type="RefSeq" id="WP_006956410.1">
    <property type="nucleotide sequence ID" value="NZ_CH672407.1"/>
</dbReference>
<feature type="transmembrane region" description="Helical" evidence="1">
    <location>
        <begin position="142"/>
        <end position="166"/>
    </location>
</feature>